<keyword evidence="3" id="KW-1185">Reference proteome</keyword>
<organism evidence="2 3">
    <name type="scientific">Chaetoceros tenuissimus</name>
    <dbReference type="NCBI Taxonomy" id="426638"/>
    <lineage>
        <taxon>Eukaryota</taxon>
        <taxon>Sar</taxon>
        <taxon>Stramenopiles</taxon>
        <taxon>Ochrophyta</taxon>
        <taxon>Bacillariophyta</taxon>
        <taxon>Coscinodiscophyceae</taxon>
        <taxon>Chaetocerotophycidae</taxon>
        <taxon>Chaetocerotales</taxon>
        <taxon>Chaetocerotaceae</taxon>
        <taxon>Chaetoceros</taxon>
    </lineage>
</organism>
<protein>
    <submittedName>
        <fullName evidence="2">Uncharacterized protein</fullName>
    </submittedName>
</protein>
<sequence length="496" mass="55904">MSLSQQRPNRERAHYVRERNNMAPIYIPIGPQCAGKTTKVNENKELVDITIDDQCGVYIKIPTELFLRHDINMEDDNGEIDTSFLECTLHGKSIRERIYDDSNFEMRLITQRLSGKISREEFRSSIMAIDGNNTADSSHVAWQNLLRKDGQVEDSSETQCWKTFLVNTVEEEVDEEFSLSHVDLFVVERIFKPISNHCSASSFVIDGYEERTRVELPKHLLNETKSQSGLNAVSSKLKHLAMDDSHGGRPLSWGNTNAKSGDYVTALEVAQNSGRPIHFVPYSGTEILQSLYDSDELDLHLPRVGIQILLKRNIQRFKSTGRFIPTKAIIVTSERVDVLMQQAISKMKYNARRNYNSDEGSHGKHSKFELDRALASLASFGMRNDRTVYKFPDKRSNNGGRGYNEGNRKRVASYDQRDGRGTYGRGRGTSEGRGRGRSTAEGRGRGRSTAEGRGRGRGQQYSNDRGLVEGRESGRGRGRGYSNGGGRGPGRLWEPK</sequence>
<evidence type="ECO:0000313" key="2">
    <source>
        <dbReference type="EMBL" id="GFH60878.1"/>
    </source>
</evidence>
<accession>A0AAD3DAK5</accession>
<dbReference type="EMBL" id="BLLK01000069">
    <property type="protein sequence ID" value="GFH60878.1"/>
    <property type="molecule type" value="Genomic_DNA"/>
</dbReference>
<dbReference type="AlphaFoldDB" id="A0AAD3DAK5"/>
<reference evidence="2 3" key="1">
    <citation type="journal article" date="2021" name="Sci. Rep.">
        <title>The genome of the diatom Chaetoceros tenuissimus carries an ancient integrated fragment of an extant virus.</title>
        <authorList>
            <person name="Hongo Y."/>
            <person name="Kimura K."/>
            <person name="Takaki Y."/>
            <person name="Yoshida Y."/>
            <person name="Baba S."/>
            <person name="Kobayashi G."/>
            <person name="Nagasaki K."/>
            <person name="Hano T."/>
            <person name="Tomaru Y."/>
        </authorList>
    </citation>
    <scope>NUCLEOTIDE SEQUENCE [LARGE SCALE GENOMIC DNA]</scope>
    <source>
        <strain evidence="2 3">NIES-3715</strain>
    </source>
</reference>
<name>A0AAD3DAK5_9STRA</name>
<evidence type="ECO:0000313" key="3">
    <source>
        <dbReference type="Proteomes" id="UP001054902"/>
    </source>
</evidence>
<feature type="compositionally biased region" description="Basic and acidic residues" evidence="1">
    <location>
        <begin position="428"/>
        <end position="454"/>
    </location>
</feature>
<gene>
    <name evidence="2" type="ORF">CTEN210_17354</name>
</gene>
<evidence type="ECO:0000256" key="1">
    <source>
        <dbReference type="SAM" id="MobiDB-lite"/>
    </source>
</evidence>
<feature type="compositionally biased region" description="Gly residues" evidence="1">
    <location>
        <begin position="479"/>
        <end position="489"/>
    </location>
</feature>
<comment type="caution">
    <text evidence="2">The sequence shown here is derived from an EMBL/GenBank/DDBJ whole genome shotgun (WGS) entry which is preliminary data.</text>
</comment>
<feature type="compositionally biased region" description="Basic and acidic residues" evidence="1">
    <location>
        <begin position="466"/>
        <end position="475"/>
    </location>
</feature>
<dbReference type="Proteomes" id="UP001054902">
    <property type="component" value="Unassembled WGS sequence"/>
</dbReference>
<proteinExistence type="predicted"/>
<feature type="region of interest" description="Disordered" evidence="1">
    <location>
        <begin position="389"/>
        <end position="496"/>
    </location>
</feature>